<evidence type="ECO:0000256" key="1">
    <source>
        <dbReference type="SAM" id="MobiDB-lite"/>
    </source>
</evidence>
<reference evidence="2" key="1">
    <citation type="submission" date="2020-05" db="EMBL/GenBank/DDBJ databases">
        <title>Phylogenomic resolution of chytrid fungi.</title>
        <authorList>
            <person name="Stajich J.E."/>
            <person name="Amses K."/>
            <person name="Simmons R."/>
            <person name="Seto K."/>
            <person name="Myers J."/>
            <person name="Bonds A."/>
            <person name="Quandt C.A."/>
            <person name="Barry K."/>
            <person name="Liu P."/>
            <person name="Grigoriev I."/>
            <person name="Longcore J.E."/>
            <person name="James T.Y."/>
        </authorList>
    </citation>
    <scope>NUCLEOTIDE SEQUENCE</scope>
    <source>
        <strain evidence="2">JEL0318</strain>
    </source>
</reference>
<sequence>MSGTSSGSLTDQTPDQPPPSRPASDIRQRESFYQASSRPAIGRAALASKYSTSSTASTVDRQALLAEWRASRGGNKAAPSAGSDTASVRRSTSTTDLRGLSNSSDTRLGSSVRRSTSTAQLRVPSAKDETRQAASVRRSSSTAELKQPAQISISCQSPNLIEQNSPDPSVDRHLPLRVSHKTGLRAETHQPTATLHTSEPPTTAHTASSAPLPTSTRTDSSPSIPPEEEILAMHTRLLQWIYLRAKAKEAFEEQERQAEKQLFETWQCVSRNKEKLHQNQMMFEQEKNVSMSLRSLQVQEECLMQIVGLVDTIRSEYEDLGESVRSWAVMMPLENVTLPDPGALRDTLQQSASALQDVLEKGEGRIDQFEIMAAKMEELSLLATEERKELEECSKLLEVISMEEVVERSLAIQMVQMTEGHGV</sequence>
<feature type="compositionally biased region" description="Polar residues" evidence="1">
    <location>
        <begin position="1"/>
        <end position="14"/>
    </location>
</feature>
<organism evidence="2 3">
    <name type="scientific">Rhizophlyctis rosea</name>
    <dbReference type="NCBI Taxonomy" id="64517"/>
    <lineage>
        <taxon>Eukaryota</taxon>
        <taxon>Fungi</taxon>
        <taxon>Fungi incertae sedis</taxon>
        <taxon>Chytridiomycota</taxon>
        <taxon>Chytridiomycota incertae sedis</taxon>
        <taxon>Chytridiomycetes</taxon>
        <taxon>Rhizophlyctidales</taxon>
        <taxon>Rhizophlyctidaceae</taxon>
        <taxon>Rhizophlyctis</taxon>
    </lineage>
</organism>
<comment type="caution">
    <text evidence="2">The sequence shown here is derived from an EMBL/GenBank/DDBJ whole genome shotgun (WGS) entry which is preliminary data.</text>
</comment>
<dbReference type="Proteomes" id="UP001212841">
    <property type="component" value="Unassembled WGS sequence"/>
</dbReference>
<feature type="compositionally biased region" description="Polar residues" evidence="1">
    <location>
        <begin position="189"/>
        <end position="222"/>
    </location>
</feature>
<feature type="region of interest" description="Disordered" evidence="1">
    <location>
        <begin position="1"/>
        <end position="41"/>
    </location>
</feature>
<feature type="compositionally biased region" description="Polar residues" evidence="1">
    <location>
        <begin position="137"/>
        <end position="167"/>
    </location>
</feature>
<feature type="region of interest" description="Disordered" evidence="1">
    <location>
        <begin position="69"/>
        <end position="225"/>
    </location>
</feature>
<protein>
    <submittedName>
        <fullName evidence="2">Uncharacterized protein</fullName>
    </submittedName>
</protein>
<accession>A0AAD5S7S5</accession>
<evidence type="ECO:0000313" key="2">
    <source>
        <dbReference type="EMBL" id="KAJ3046570.1"/>
    </source>
</evidence>
<proteinExistence type="predicted"/>
<dbReference type="EMBL" id="JADGJD010001139">
    <property type="protein sequence ID" value="KAJ3046570.1"/>
    <property type="molecule type" value="Genomic_DNA"/>
</dbReference>
<feature type="compositionally biased region" description="Polar residues" evidence="1">
    <location>
        <begin position="82"/>
        <end position="120"/>
    </location>
</feature>
<name>A0AAD5S7S5_9FUNG</name>
<keyword evidence="3" id="KW-1185">Reference proteome</keyword>
<dbReference type="AlphaFoldDB" id="A0AAD5S7S5"/>
<evidence type="ECO:0000313" key="3">
    <source>
        <dbReference type="Proteomes" id="UP001212841"/>
    </source>
</evidence>
<gene>
    <name evidence="2" type="ORF">HK097_000729</name>
</gene>